<comment type="caution">
    <text evidence="1">The sequence shown here is derived from an EMBL/GenBank/DDBJ whole genome shotgun (WGS) entry which is preliminary data.</text>
</comment>
<dbReference type="InterPro" id="IPR008884">
    <property type="entry name" value="TylF_MeTrfase"/>
</dbReference>
<reference evidence="1 2" key="1">
    <citation type="submission" date="2015-11" db="EMBL/GenBank/DDBJ databases">
        <title>Draft Genome Sequence of the Strain BR 10303 (Bradyrhizobium sp.) isolated from nodules of Centrolobium paraense.</title>
        <authorList>
            <person name="Zelli J.E."/>
            <person name="Simoes-Araujo J.L."/>
            <person name="Barauna A.C."/>
            <person name="Silva K."/>
        </authorList>
    </citation>
    <scope>NUCLEOTIDE SEQUENCE [LARGE SCALE GENOMIC DNA]</scope>
    <source>
        <strain evidence="1 2">BR 10303</strain>
    </source>
</reference>
<dbReference type="PANTHER" id="PTHR40036">
    <property type="entry name" value="MACROCIN O-METHYLTRANSFERASE"/>
    <property type="match status" value="1"/>
</dbReference>
<protein>
    <recommendedName>
        <fullName evidence="3">Macrocin-O-methyltransferase TylF</fullName>
    </recommendedName>
</protein>
<evidence type="ECO:0008006" key="3">
    <source>
        <dbReference type="Google" id="ProtNLM"/>
    </source>
</evidence>
<dbReference type="PANTHER" id="PTHR40036:SF1">
    <property type="entry name" value="MACROCIN O-METHYLTRANSFERASE"/>
    <property type="match status" value="1"/>
</dbReference>
<proteinExistence type="predicted"/>
<dbReference type="Pfam" id="PF13578">
    <property type="entry name" value="Methyltransf_24"/>
    <property type="match status" value="1"/>
</dbReference>
<dbReference type="Proteomes" id="UP000057737">
    <property type="component" value="Unassembled WGS sequence"/>
</dbReference>
<dbReference type="SUPFAM" id="SSF53335">
    <property type="entry name" value="S-adenosyl-L-methionine-dependent methyltransferases"/>
    <property type="match status" value="1"/>
</dbReference>
<keyword evidence="2" id="KW-1185">Reference proteome</keyword>
<dbReference type="EMBL" id="LNCU01000089">
    <property type="protein sequence ID" value="KWV51410.1"/>
    <property type="molecule type" value="Genomic_DNA"/>
</dbReference>
<accession>A0A125Q7L1</accession>
<dbReference type="AlphaFoldDB" id="A0A125Q7L1"/>
<dbReference type="Gene3D" id="3.40.50.150">
    <property type="entry name" value="Vaccinia Virus protein VP39"/>
    <property type="match status" value="1"/>
</dbReference>
<dbReference type="InterPro" id="IPR029063">
    <property type="entry name" value="SAM-dependent_MTases_sf"/>
</dbReference>
<name>A0A125Q7L1_9BRAD</name>
<evidence type="ECO:0000313" key="2">
    <source>
        <dbReference type="Proteomes" id="UP000057737"/>
    </source>
</evidence>
<evidence type="ECO:0000313" key="1">
    <source>
        <dbReference type="EMBL" id="KWV51410.1"/>
    </source>
</evidence>
<sequence>MENVNHSLAILGRSRLTGEGWTVTEHARQSDEGASATKLEDTQAFRALDRLVKDMEDGLDHPELWLLLKMAVEEGNAGDLLVILGALRPLQQPKVVKIFDVLEAFIQGIAGPRDEAIAKLRQIQAQDRLCPQVAGALSFLMHHGRPPEISAPIAPKMPTRPPSAGMNFPKPRGDSFDILDMACFKAALDSAEQYEKHFLTCPAFDNDLSLLSKALGLAQPNGLFLEFGVASGRTISHMARNTPHTHFYGFDSFEGLPEAWRSGFDKGVFAQARLPIVPPNVTLIKGWFDDTLPAFLHDQPHMPLSLLHVDCDLYSSTKTIFANLKDRIVPGTLIVFDEYWNYPGWRKHEFKAFEELLAETGIQAEPFGFVPSHQQVGFVISGRG</sequence>
<gene>
    <name evidence="1" type="ORF">AS156_12570</name>
</gene>
<organism evidence="1 2">
    <name type="scientific">Bradyrhizobium macuxiense</name>
    <dbReference type="NCBI Taxonomy" id="1755647"/>
    <lineage>
        <taxon>Bacteria</taxon>
        <taxon>Pseudomonadati</taxon>
        <taxon>Pseudomonadota</taxon>
        <taxon>Alphaproteobacteria</taxon>
        <taxon>Hyphomicrobiales</taxon>
        <taxon>Nitrobacteraceae</taxon>
        <taxon>Bradyrhizobium</taxon>
    </lineage>
</organism>